<reference evidence="1" key="1">
    <citation type="submission" date="2021-06" db="EMBL/GenBank/DDBJ databases">
        <title>Comparative genomics, transcriptomics and evolutionary studies reveal genomic signatures of adaptation to plant cell wall in hemibiotrophic fungi.</title>
        <authorList>
            <consortium name="DOE Joint Genome Institute"/>
            <person name="Baroncelli R."/>
            <person name="Diaz J.F."/>
            <person name="Benocci T."/>
            <person name="Peng M."/>
            <person name="Battaglia E."/>
            <person name="Haridas S."/>
            <person name="Andreopoulos W."/>
            <person name="Labutti K."/>
            <person name="Pangilinan J."/>
            <person name="Floch G.L."/>
            <person name="Makela M.R."/>
            <person name="Henrissat B."/>
            <person name="Grigoriev I.V."/>
            <person name="Crouch J.A."/>
            <person name="De Vries R.P."/>
            <person name="Sukno S.A."/>
            <person name="Thon M.R."/>
        </authorList>
    </citation>
    <scope>NUCLEOTIDE SEQUENCE</scope>
    <source>
        <strain evidence="1">MAFF235873</strain>
    </source>
</reference>
<accession>A0AAD9H6X5</accession>
<proteinExistence type="predicted"/>
<dbReference type="Proteomes" id="UP001232148">
    <property type="component" value="Unassembled WGS sequence"/>
</dbReference>
<organism evidence="1 2">
    <name type="scientific">Colletotrichum zoysiae</name>
    <dbReference type="NCBI Taxonomy" id="1216348"/>
    <lineage>
        <taxon>Eukaryota</taxon>
        <taxon>Fungi</taxon>
        <taxon>Dikarya</taxon>
        <taxon>Ascomycota</taxon>
        <taxon>Pezizomycotina</taxon>
        <taxon>Sordariomycetes</taxon>
        <taxon>Hypocreomycetidae</taxon>
        <taxon>Glomerellales</taxon>
        <taxon>Glomerellaceae</taxon>
        <taxon>Colletotrichum</taxon>
        <taxon>Colletotrichum graminicola species complex</taxon>
    </lineage>
</organism>
<protein>
    <submittedName>
        <fullName evidence="1">Uncharacterized protein</fullName>
    </submittedName>
</protein>
<dbReference type="AlphaFoldDB" id="A0AAD9H6X5"/>
<name>A0AAD9H6X5_9PEZI</name>
<dbReference type="EMBL" id="MU843003">
    <property type="protein sequence ID" value="KAK2023365.1"/>
    <property type="molecule type" value="Genomic_DNA"/>
</dbReference>
<evidence type="ECO:0000313" key="1">
    <source>
        <dbReference type="EMBL" id="KAK2023365.1"/>
    </source>
</evidence>
<comment type="caution">
    <text evidence="1">The sequence shown here is derived from an EMBL/GenBank/DDBJ whole genome shotgun (WGS) entry which is preliminary data.</text>
</comment>
<evidence type="ECO:0000313" key="2">
    <source>
        <dbReference type="Proteomes" id="UP001232148"/>
    </source>
</evidence>
<keyword evidence="2" id="KW-1185">Reference proteome</keyword>
<sequence>MGARWQGWHRCFPSVETKANNIPAPASYGINCHVQAYSRLLEMIHLSRKRDKRFTFETDEMRLMPCVMSLEIPPSLIVNHPLHPGELGQWWTTTVLRKLENSGDCDNNALSIKVASTISQSPDPPSIVGVVTMRQTEIAACRAKGIVRQQPREREGRGRQPIFITIPMAWEIGKAN</sequence>
<gene>
    <name evidence="1" type="ORF">LX32DRAFT_147541</name>
</gene>